<evidence type="ECO:0000313" key="2">
    <source>
        <dbReference type="EMBL" id="RCS46294.1"/>
    </source>
</evidence>
<dbReference type="AlphaFoldDB" id="A0A368KP11"/>
<dbReference type="PROSITE" id="PS51257">
    <property type="entry name" value="PROKAR_LIPOPROTEIN"/>
    <property type="match status" value="1"/>
</dbReference>
<evidence type="ECO:0008006" key="4">
    <source>
        <dbReference type="Google" id="ProtNLM"/>
    </source>
</evidence>
<protein>
    <recommendedName>
        <fullName evidence="4">Thioredoxin domain-containing protein</fullName>
    </recommendedName>
</protein>
<name>A0A368KP11_9BACT</name>
<organism evidence="2 3">
    <name type="scientific">Bremerella cremea</name>
    <dbReference type="NCBI Taxonomy" id="1031537"/>
    <lineage>
        <taxon>Bacteria</taxon>
        <taxon>Pseudomonadati</taxon>
        <taxon>Planctomycetota</taxon>
        <taxon>Planctomycetia</taxon>
        <taxon>Pirellulales</taxon>
        <taxon>Pirellulaceae</taxon>
        <taxon>Bremerella</taxon>
    </lineage>
</organism>
<sequence length="202" mass="21961">MRPQPLTFALLLSTTLAIGCGQASSPPPNNAVQAPSQSTSPLPHFVSMHLGEQPAAFDVEDITGPAAGESLCYRCRYSGRPTVVIFTREVDDSVTHLVQKIDQEVGEHADQKLSAFMVVLDKDTAKVEPELKRIQATQDIRNTPLTVYHNPEGPAGYTLSPSAKVQVMMWNKEGIKVNQPIQGDLSQEAISQLVAQTKTILN</sequence>
<evidence type="ECO:0000313" key="3">
    <source>
        <dbReference type="Proteomes" id="UP000253562"/>
    </source>
</evidence>
<proteinExistence type="predicted"/>
<keyword evidence="1" id="KW-0732">Signal</keyword>
<comment type="caution">
    <text evidence="2">The sequence shown here is derived from an EMBL/GenBank/DDBJ whole genome shotgun (WGS) entry which is preliminary data.</text>
</comment>
<feature type="signal peptide" evidence="1">
    <location>
        <begin position="1"/>
        <end position="19"/>
    </location>
</feature>
<dbReference type="EMBL" id="QPEX01000030">
    <property type="protein sequence ID" value="RCS46294.1"/>
    <property type="molecule type" value="Genomic_DNA"/>
</dbReference>
<evidence type="ECO:0000256" key="1">
    <source>
        <dbReference type="SAM" id="SignalP"/>
    </source>
</evidence>
<reference evidence="2 3" key="1">
    <citation type="submission" date="2018-07" db="EMBL/GenBank/DDBJ databases">
        <title>Comparative genomes isolates from brazilian mangrove.</title>
        <authorList>
            <person name="De Araujo J.E."/>
            <person name="Taketani R.G."/>
            <person name="Silva M.C.P."/>
            <person name="Lourenco M.V."/>
            <person name="Oliveira V.M."/>
            <person name="Andreote F.D."/>
        </authorList>
    </citation>
    <scope>NUCLEOTIDE SEQUENCE [LARGE SCALE GENOMIC DNA]</scope>
    <source>
        <strain evidence="2 3">HEX PRIS-MGV</strain>
    </source>
</reference>
<dbReference type="Proteomes" id="UP000253562">
    <property type="component" value="Unassembled WGS sequence"/>
</dbReference>
<dbReference type="OrthoDB" id="265402at2"/>
<gene>
    <name evidence="2" type="ORF">DTL42_15075</name>
</gene>
<dbReference type="RefSeq" id="WP_114369564.1">
    <property type="nucleotide sequence ID" value="NZ_QPEX01000030.1"/>
</dbReference>
<feature type="chain" id="PRO_5016934116" description="Thioredoxin domain-containing protein" evidence="1">
    <location>
        <begin position="20"/>
        <end position="202"/>
    </location>
</feature>
<accession>A0A368KP11</accession>